<protein>
    <submittedName>
        <fullName evidence="1">Uncharacterized protein</fullName>
    </submittedName>
</protein>
<comment type="caution">
    <text evidence="1">The sequence shown here is derived from an EMBL/GenBank/DDBJ whole genome shotgun (WGS) entry which is preliminary data.</text>
</comment>
<proteinExistence type="predicted"/>
<sequence length="213" mass="24695">MDFMYRHFLIKYSKPIHTENFLNKGQMCLQPLSFYRNADLNEEVGDLNEGAHKVQVFSDGVLSRILDNGEIETVGNIANGILREFSHEYASLSVYCIYYLIIPADEFTNEIDVIDKELLKKFGGSATVIFNLEKFFARLDKLLEENSYTYKRQSVEYLDIEKHTGRLTPFQKNNKYKHQKELRLAVKNETEDEKMLIEIGNLSDIAYTVAIGE</sequence>
<dbReference type="EMBL" id="JAPDMX010000033">
    <property type="protein sequence ID" value="MCW3174261.1"/>
    <property type="molecule type" value="Genomic_DNA"/>
</dbReference>
<gene>
    <name evidence="1" type="ORF">OHT75_17455</name>
</gene>
<dbReference type="RefSeq" id="WP_264728917.1">
    <property type="nucleotide sequence ID" value="NZ_JAPDMX010000033.1"/>
</dbReference>
<dbReference type="Proteomes" id="UP001163714">
    <property type="component" value="Unassembled WGS sequence"/>
</dbReference>
<keyword evidence="2" id="KW-1185">Reference proteome</keyword>
<name>A0ABT3IDX8_9GAMM</name>
<reference evidence="1" key="1">
    <citation type="submission" date="2022-10" db="EMBL/GenBank/DDBJ databases">
        <title>Shewanella flava sp. nov, isolated from the estuary of the Fenhe River into the Yellow River.</title>
        <authorList>
            <person name="Li Y."/>
        </authorList>
    </citation>
    <scope>NUCLEOTIDE SEQUENCE</scope>
    <source>
        <strain evidence="1">FYR11-62</strain>
    </source>
</reference>
<organism evidence="1 2">
    <name type="scientific">Shewanella subflava</name>
    <dbReference type="NCBI Taxonomy" id="2986476"/>
    <lineage>
        <taxon>Bacteria</taxon>
        <taxon>Pseudomonadati</taxon>
        <taxon>Pseudomonadota</taxon>
        <taxon>Gammaproteobacteria</taxon>
        <taxon>Alteromonadales</taxon>
        <taxon>Shewanellaceae</taxon>
        <taxon>Shewanella</taxon>
    </lineage>
</organism>
<accession>A0ABT3IDX8</accession>
<evidence type="ECO:0000313" key="1">
    <source>
        <dbReference type="EMBL" id="MCW3174261.1"/>
    </source>
</evidence>
<evidence type="ECO:0000313" key="2">
    <source>
        <dbReference type="Proteomes" id="UP001163714"/>
    </source>
</evidence>